<evidence type="ECO:0000259" key="5">
    <source>
        <dbReference type="PROSITE" id="PS50977"/>
    </source>
</evidence>
<dbReference type="InterPro" id="IPR001647">
    <property type="entry name" value="HTH_TetR"/>
</dbReference>
<organism evidence="6 7">
    <name type="scientific">Sphaerisporangium siamense</name>
    <dbReference type="NCBI Taxonomy" id="795645"/>
    <lineage>
        <taxon>Bacteria</taxon>
        <taxon>Bacillati</taxon>
        <taxon>Actinomycetota</taxon>
        <taxon>Actinomycetes</taxon>
        <taxon>Streptosporangiales</taxon>
        <taxon>Streptosporangiaceae</taxon>
        <taxon>Sphaerisporangium</taxon>
    </lineage>
</organism>
<dbReference type="InterPro" id="IPR009057">
    <property type="entry name" value="Homeodomain-like_sf"/>
</dbReference>
<dbReference type="PROSITE" id="PS50977">
    <property type="entry name" value="HTH_TETR_2"/>
    <property type="match status" value="1"/>
</dbReference>
<dbReference type="Gene3D" id="1.10.357.10">
    <property type="entry name" value="Tetracycline Repressor, domain 2"/>
    <property type="match status" value="1"/>
</dbReference>
<dbReference type="SUPFAM" id="SSF46689">
    <property type="entry name" value="Homeodomain-like"/>
    <property type="match status" value="1"/>
</dbReference>
<dbReference type="Pfam" id="PF17754">
    <property type="entry name" value="TetR_C_14"/>
    <property type="match status" value="1"/>
</dbReference>
<gene>
    <name evidence="6" type="ORF">BJ982_005244</name>
</gene>
<dbReference type="InterPro" id="IPR023772">
    <property type="entry name" value="DNA-bd_HTH_TetR-type_CS"/>
</dbReference>
<proteinExistence type="predicted"/>
<keyword evidence="3" id="KW-0804">Transcription</keyword>
<feature type="DNA-binding region" description="H-T-H motif" evidence="4">
    <location>
        <begin position="36"/>
        <end position="55"/>
    </location>
</feature>
<keyword evidence="7" id="KW-1185">Reference proteome</keyword>
<dbReference type="PANTHER" id="PTHR30055">
    <property type="entry name" value="HTH-TYPE TRANSCRIPTIONAL REGULATOR RUTR"/>
    <property type="match status" value="1"/>
</dbReference>
<evidence type="ECO:0000256" key="1">
    <source>
        <dbReference type="ARBA" id="ARBA00023015"/>
    </source>
</evidence>
<dbReference type="AlphaFoldDB" id="A0A7W7DCV4"/>
<dbReference type="RefSeq" id="WP_184884287.1">
    <property type="nucleotide sequence ID" value="NZ_BOOV01000001.1"/>
</dbReference>
<evidence type="ECO:0000313" key="6">
    <source>
        <dbReference type="EMBL" id="MBB4703700.1"/>
    </source>
</evidence>
<evidence type="ECO:0000313" key="7">
    <source>
        <dbReference type="Proteomes" id="UP000542210"/>
    </source>
</evidence>
<accession>A0A7W7DCV4</accession>
<sequence>MSSTPGLRERKKEETRQAVHQAALRLAIEHGLDNVTVEAIADAANISRRTFSNYFDGKEDALLYGDEQRLGTLVRRVREQPAGRTAWRALREALAGLYDEFETSDRELHLRARLAMRHPSLLARQLASRVRLEQDLSRAVAEREQPGDAAPELVTAAFLAALRIAVQWWCAEDETRTLRELTDRSLDQMALPFT</sequence>
<dbReference type="GO" id="GO:0000976">
    <property type="term" value="F:transcription cis-regulatory region binding"/>
    <property type="evidence" value="ECO:0007669"/>
    <property type="project" value="TreeGrafter"/>
</dbReference>
<dbReference type="InterPro" id="IPR050109">
    <property type="entry name" value="HTH-type_TetR-like_transc_reg"/>
</dbReference>
<reference evidence="6 7" key="1">
    <citation type="submission" date="2020-08" db="EMBL/GenBank/DDBJ databases">
        <title>Sequencing the genomes of 1000 actinobacteria strains.</title>
        <authorList>
            <person name="Klenk H.-P."/>
        </authorList>
    </citation>
    <scope>NUCLEOTIDE SEQUENCE [LARGE SCALE GENOMIC DNA]</scope>
    <source>
        <strain evidence="6 7">DSM 45784</strain>
    </source>
</reference>
<evidence type="ECO:0000256" key="4">
    <source>
        <dbReference type="PROSITE-ProRule" id="PRU00335"/>
    </source>
</evidence>
<dbReference type="Pfam" id="PF00440">
    <property type="entry name" value="TetR_N"/>
    <property type="match status" value="1"/>
</dbReference>
<evidence type="ECO:0000256" key="3">
    <source>
        <dbReference type="ARBA" id="ARBA00023163"/>
    </source>
</evidence>
<dbReference type="PROSITE" id="PS01081">
    <property type="entry name" value="HTH_TETR_1"/>
    <property type="match status" value="1"/>
</dbReference>
<keyword evidence="1" id="KW-0805">Transcription regulation</keyword>
<keyword evidence="2 4" id="KW-0238">DNA-binding</keyword>
<dbReference type="InterPro" id="IPR041347">
    <property type="entry name" value="MftR_C"/>
</dbReference>
<dbReference type="Proteomes" id="UP000542210">
    <property type="component" value="Unassembled WGS sequence"/>
</dbReference>
<comment type="caution">
    <text evidence="6">The sequence shown here is derived from an EMBL/GenBank/DDBJ whole genome shotgun (WGS) entry which is preliminary data.</text>
</comment>
<feature type="domain" description="HTH tetR-type" evidence="5">
    <location>
        <begin position="13"/>
        <end position="73"/>
    </location>
</feature>
<protein>
    <submittedName>
        <fullName evidence="6">AcrR family transcriptional regulator</fullName>
    </submittedName>
</protein>
<dbReference type="PANTHER" id="PTHR30055:SF238">
    <property type="entry name" value="MYCOFACTOCIN BIOSYNTHESIS TRANSCRIPTIONAL REGULATOR MFTR-RELATED"/>
    <property type="match status" value="1"/>
</dbReference>
<evidence type="ECO:0000256" key="2">
    <source>
        <dbReference type="ARBA" id="ARBA00023125"/>
    </source>
</evidence>
<name>A0A7W7DCV4_9ACTN</name>
<dbReference type="EMBL" id="JACHND010000001">
    <property type="protein sequence ID" value="MBB4703700.1"/>
    <property type="molecule type" value="Genomic_DNA"/>
</dbReference>
<dbReference type="GO" id="GO:0003700">
    <property type="term" value="F:DNA-binding transcription factor activity"/>
    <property type="evidence" value="ECO:0007669"/>
    <property type="project" value="TreeGrafter"/>
</dbReference>
<dbReference type="Gene3D" id="1.10.10.60">
    <property type="entry name" value="Homeodomain-like"/>
    <property type="match status" value="1"/>
</dbReference>